<sequence length="202" mass="20831">MVMSSSANPGGPPATNVYLRRRLLVLAGLVAVIVAIVLIVVRPGASAEVQPSSVPTTTTPAADAEAEGTAECSGTQVAVTPITDATTYAPDAKPMLSLSVTNTGTTACSINAGTRAMVFTITSGTEIYWVSTDCQQDATDNIILLEPGKPITSTPFAWDRTRSGPDTCGTDREVVPAAGVSYHLTASLAGIESADTRQFILS</sequence>
<proteinExistence type="predicted"/>
<evidence type="ECO:0008006" key="3">
    <source>
        <dbReference type="Google" id="ProtNLM"/>
    </source>
</evidence>
<dbReference type="EMBL" id="VFPN01000001">
    <property type="protein sequence ID" value="TQM65862.1"/>
    <property type="molecule type" value="Genomic_DNA"/>
</dbReference>
<accession>A0A543I5I9</accession>
<evidence type="ECO:0000313" key="1">
    <source>
        <dbReference type="EMBL" id="TQM65862.1"/>
    </source>
</evidence>
<keyword evidence="2" id="KW-1185">Reference proteome</keyword>
<name>A0A543I5I9_9MICO</name>
<reference evidence="1 2" key="1">
    <citation type="submission" date="2019-06" db="EMBL/GenBank/DDBJ databases">
        <title>Sequencing the genomes of 1000 actinobacteria strains.</title>
        <authorList>
            <person name="Klenk H.-P."/>
        </authorList>
    </citation>
    <scope>NUCLEOTIDE SEQUENCE [LARGE SCALE GENOMIC DNA]</scope>
    <source>
        <strain evidence="1 2">DSM 18031</strain>
    </source>
</reference>
<evidence type="ECO:0000313" key="2">
    <source>
        <dbReference type="Proteomes" id="UP000318331"/>
    </source>
</evidence>
<protein>
    <recommendedName>
        <fullName evidence="3">DUF4232 domain-containing protein</fullName>
    </recommendedName>
</protein>
<dbReference type="AlphaFoldDB" id="A0A543I5I9"/>
<comment type="caution">
    <text evidence="1">The sequence shown here is derived from an EMBL/GenBank/DDBJ whole genome shotgun (WGS) entry which is preliminary data.</text>
</comment>
<dbReference type="Proteomes" id="UP000318331">
    <property type="component" value="Unassembled WGS sequence"/>
</dbReference>
<gene>
    <name evidence="1" type="ORF">FB466_0679</name>
</gene>
<organism evidence="1 2">
    <name type="scientific">Klugiella xanthotipulae</name>
    <dbReference type="NCBI Taxonomy" id="244735"/>
    <lineage>
        <taxon>Bacteria</taxon>
        <taxon>Bacillati</taxon>
        <taxon>Actinomycetota</taxon>
        <taxon>Actinomycetes</taxon>
        <taxon>Micrococcales</taxon>
        <taxon>Microbacteriaceae</taxon>
        <taxon>Klugiella</taxon>
    </lineage>
</organism>